<name>M3II37_CANMX</name>
<organism evidence="2 3">
    <name type="scientific">Candida maltosa (strain Xu316)</name>
    <name type="common">Yeast</name>
    <dbReference type="NCBI Taxonomy" id="1245528"/>
    <lineage>
        <taxon>Eukaryota</taxon>
        <taxon>Fungi</taxon>
        <taxon>Dikarya</taxon>
        <taxon>Ascomycota</taxon>
        <taxon>Saccharomycotina</taxon>
        <taxon>Pichiomycetes</taxon>
        <taxon>Debaryomycetaceae</taxon>
        <taxon>Candida/Lodderomyces clade</taxon>
        <taxon>Candida</taxon>
    </lineage>
</organism>
<dbReference type="HOGENOM" id="CLU_719597_0_0_1"/>
<dbReference type="InterPro" id="IPR022757">
    <property type="entry name" value="Gsf2"/>
</dbReference>
<comment type="caution">
    <text evidence="2">The sequence shown here is derived from an EMBL/GenBank/DDBJ whole genome shotgun (WGS) entry which is preliminary data.</text>
</comment>
<gene>
    <name evidence="2" type="ORF">G210_3777</name>
</gene>
<evidence type="ECO:0000313" key="3">
    <source>
        <dbReference type="Proteomes" id="UP000011777"/>
    </source>
</evidence>
<reference evidence="2 3" key="1">
    <citation type="submission" date="2013-02" db="EMBL/GenBank/DDBJ databases">
        <title>Genome sequence of Candida maltosa Xu316, a potential industrial strain for xylitol and ethanol production.</title>
        <authorList>
            <person name="Yu J."/>
            <person name="Wang Q."/>
            <person name="Geng X."/>
            <person name="Bao W."/>
            <person name="He P."/>
            <person name="Cai J."/>
        </authorList>
    </citation>
    <scope>NUCLEOTIDE SEQUENCE [LARGE SCALE GENOMIC DNA]</scope>
    <source>
        <strain evidence="3">Xu316</strain>
    </source>
</reference>
<feature type="non-terminal residue" evidence="2">
    <location>
        <position position="1"/>
    </location>
</feature>
<protein>
    <submittedName>
        <fullName evidence="2">Uncharacterized protein</fullName>
    </submittedName>
</protein>
<feature type="transmembrane region" description="Helical" evidence="1">
    <location>
        <begin position="184"/>
        <end position="207"/>
    </location>
</feature>
<keyword evidence="1" id="KW-0472">Membrane</keyword>
<dbReference type="STRING" id="1245528.M3II37"/>
<keyword evidence="1" id="KW-1133">Transmembrane helix</keyword>
<dbReference type="eggNOG" id="ENOG502QT03">
    <property type="taxonomic scope" value="Eukaryota"/>
</dbReference>
<accession>M3II37</accession>
<dbReference type="Proteomes" id="UP000011777">
    <property type="component" value="Unassembled WGS sequence"/>
</dbReference>
<dbReference type="OrthoDB" id="4076669at2759"/>
<keyword evidence="1" id="KW-0812">Transmembrane</keyword>
<dbReference type="OMA" id="IMLAWLY"/>
<dbReference type="Pfam" id="PF11055">
    <property type="entry name" value="Gsf2"/>
    <property type="match status" value="1"/>
</dbReference>
<dbReference type="AlphaFoldDB" id="M3II37"/>
<dbReference type="EMBL" id="AOGT01002211">
    <property type="protein sequence ID" value="EMG45996.1"/>
    <property type="molecule type" value="Genomic_DNA"/>
</dbReference>
<evidence type="ECO:0000256" key="1">
    <source>
        <dbReference type="SAM" id="Phobius"/>
    </source>
</evidence>
<keyword evidence="3" id="KW-1185">Reference proteome</keyword>
<evidence type="ECO:0000313" key="2">
    <source>
        <dbReference type="EMBL" id="EMG45996.1"/>
    </source>
</evidence>
<proteinExistence type="predicted"/>
<sequence>MSDIEEDSELGYLDIYIRFNSDVEKDYCFQINTNTTFKDLYKIFDTIPLSLRPSVFYHAKPIGFKKSISPGYLTQDGNFVFDDDAESKTVRVKDSDLVNDHVWPGQLILPVWEFNDFGFYSFLAFLVCWLYTDLPDFISPTPGLCLTNQMTKFLCWVARLFGQDRMADIIIKDLYDPVSVGAQIAFFVFHIIKVLFLFGFLYTGLFNPIKVFRLPSRSTGLDVTKDELIKIGWTGIRKATIDEYKEYYRDCKIKQYGGMIQAHRAGLFETLKDLGVQLEEGEGFNTPMTEENKLRPMKEIIEAAKKPNFKLKVSYEYFAELGYVFGMLVDNKSGSELSALIKEHRRYGLLVASERIEKVVKGRKGKLDDEDEKIVVVEEEEEEVLVEKADN</sequence>